<organism evidence="1 2">
    <name type="scientific">Candidatus Thermodesulfobacterium syntrophicum</name>
    <dbReference type="NCBI Taxonomy" id="3060442"/>
    <lineage>
        <taxon>Bacteria</taxon>
        <taxon>Pseudomonadati</taxon>
        <taxon>Thermodesulfobacteriota</taxon>
        <taxon>Thermodesulfobacteria</taxon>
        <taxon>Thermodesulfobacteriales</taxon>
        <taxon>Thermodesulfobacteriaceae</taxon>
        <taxon>Thermodesulfobacterium</taxon>
    </lineage>
</organism>
<evidence type="ECO:0000313" key="1">
    <source>
        <dbReference type="EMBL" id="MDF2953039.1"/>
    </source>
</evidence>
<dbReference type="EMBL" id="JAPHEG010000001">
    <property type="protein sequence ID" value="MDF2953039.1"/>
    <property type="molecule type" value="Genomic_DNA"/>
</dbReference>
<reference evidence="1" key="1">
    <citation type="submission" date="2022-11" db="EMBL/GenBank/DDBJ databases">
        <title>Candidatus Alkanophaga archaea from heated hydrothermal vent sediment oxidize petroleum alkanes.</title>
        <authorList>
            <person name="Zehnle H."/>
            <person name="Laso-Perez R."/>
            <person name="Lipp J."/>
            <person name="Teske A."/>
            <person name="Wegener G."/>
        </authorList>
    </citation>
    <scope>NUCLEOTIDE SEQUENCE</scope>
    <source>
        <strain evidence="1">MCA70</strain>
    </source>
</reference>
<gene>
    <name evidence="1" type="ORF">OD816_000284</name>
</gene>
<sequence length="45" mass="4937">MFGYIDSISIETQACLSCHRIVTPGIVKNLKKGVADPSNPFLMKL</sequence>
<accession>A0AAE3TFK2</accession>
<dbReference type="Proteomes" id="UP001144110">
    <property type="component" value="Unassembled WGS sequence"/>
</dbReference>
<comment type="caution">
    <text evidence="1">The sequence shown here is derived from an EMBL/GenBank/DDBJ whole genome shotgun (WGS) entry which is preliminary data.</text>
</comment>
<evidence type="ECO:0000313" key="2">
    <source>
        <dbReference type="Proteomes" id="UP001144110"/>
    </source>
</evidence>
<protein>
    <submittedName>
        <fullName evidence="1">Uncharacterized protein</fullName>
    </submittedName>
</protein>
<name>A0AAE3TFK2_9BACT</name>
<proteinExistence type="predicted"/>
<dbReference type="AlphaFoldDB" id="A0AAE3TFK2"/>